<feature type="domain" description="FAD/NAD(P)-binding" evidence="8">
    <location>
        <begin position="1"/>
        <end position="307"/>
    </location>
</feature>
<dbReference type="AlphaFoldDB" id="A0A073K1F0"/>
<evidence type="ECO:0000259" key="7">
    <source>
        <dbReference type="Pfam" id="PF02852"/>
    </source>
</evidence>
<gene>
    <name evidence="9" type="ORF">BAMA_17695</name>
</gene>
<comment type="similarity">
    <text evidence="2">Belongs to the class-III pyridine nucleotide-disulfide oxidoreductase family.</text>
</comment>
<dbReference type="Proteomes" id="UP000027822">
    <property type="component" value="Unassembled WGS sequence"/>
</dbReference>
<dbReference type="RefSeq" id="WP_034637658.1">
    <property type="nucleotide sequence ID" value="NZ_CBCSJC010000003.1"/>
</dbReference>
<dbReference type="PANTHER" id="PTHR43429:SF1">
    <property type="entry name" value="NAD(P)H SULFUR OXIDOREDUCTASE (COA-DEPENDENT)"/>
    <property type="match status" value="1"/>
</dbReference>
<dbReference type="STRING" id="574376.BAMA_17695"/>
<dbReference type="GO" id="GO:0016491">
    <property type="term" value="F:oxidoreductase activity"/>
    <property type="evidence" value="ECO:0007669"/>
    <property type="project" value="UniProtKB-KW"/>
</dbReference>
<reference evidence="9 10" key="1">
    <citation type="submission" date="2014-06" db="EMBL/GenBank/DDBJ databases">
        <title>Draft genome sequence of Bacillus manliponensis JCM 15802 (MCCC 1A00708).</title>
        <authorList>
            <person name="Lai Q."/>
            <person name="Liu Y."/>
            <person name="Shao Z."/>
        </authorList>
    </citation>
    <scope>NUCLEOTIDE SEQUENCE [LARGE SCALE GENOMIC DNA]</scope>
    <source>
        <strain evidence="9 10">JCM 15802</strain>
    </source>
</reference>
<feature type="domain" description="Pyridine nucleotide-disulphide oxidoreductase dimerisation" evidence="7">
    <location>
        <begin position="329"/>
        <end position="430"/>
    </location>
</feature>
<evidence type="ECO:0000256" key="4">
    <source>
        <dbReference type="ARBA" id="ARBA00022827"/>
    </source>
</evidence>
<dbReference type="InterPro" id="IPR016156">
    <property type="entry name" value="FAD/NAD-linked_Rdtase_dimer_sf"/>
</dbReference>
<accession>A0A073K1F0</accession>
<keyword evidence="6" id="KW-0676">Redox-active center</keyword>
<evidence type="ECO:0000256" key="5">
    <source>
        <dbReference type="ARBA" id="ARBA00023002"/>
    </source>
</evidence>
<keyword evidence="3" id="KW-0285">Flavoprotein</keyword>
<dbReference type="InterPro" id="IPR036188">
    <property type="entry name" value="FAD/NAD-bd_sf"/>
</dbReference>
<dbReference type="EMBL" id="JOTN01000004">
    <property type="protein sequence ID" value="KEK20272.1"/>
    <property type="molecule type" value="Genomic_DNA"/>
</dbReference>
<keyword evidence="4" id="KW-0274">FAD</keyword>
<evidence type="ECO:0000313" key="9">
    <source>
        <dbReference type="EMBL" id="KEK20272.1"/>
    </source>
</evidence>
<dbReference type="PRINTS" id="PR00411">
    <property type="entry name" value="PNDRDTASEI"/>
</dbReference>
<sequence length="444" mass="49488">MKYVIIGGDAAGMSAAMQIVRNDKEAEVITLEKGNIYSYAQCGLPYAISGVISEMEKLIARDVDTFRNKYGIDAQVQHEVTRIDPSTKIVHGVHTETFEPFQYEYDRLLIATGVSPVMPKWEGNDLEGIHLLKTIPDAKRIMETLQNQTVEDVTIIGGGAIGLEMAETFVELDKKVRIIERNEHVGTIYDADMAAYIHEEAAKHNIELLTNENVKLFQGNGKVEFVETDKGTYKTELVLVSAGVRPNTNFLEGTKIVTNEKGAIVVNAYMQTNVEDIYAAGDCATHYHIIKEIHDHIPLGTTANKQGRIAGLNMVDKRRAFKGIIGTSIIKFMELTLGRTGLNEKEATALHIPYKTVKMDSTNIAGYYPSKRPLHVKLLYRADTKQLLGGQFIGEQGVDKRIDVLAMALFNKMTLHDLEDVDLSYSPPYNSVWDPIQQAARRGE</sequence>
<proteinExistence type="inferred from homology"/>
<evidence type="ECO:0000256" key="3">
    <source>
        <dbReference type="ARBA" id="ARBA00022630"/>
    </source>
</evidence>
<dbReference type="Gene3D" id="3.50.50.60">
    <property type="entry name" value="FAD/NAD(P)-binding domain"/>
    <property type="match status" value="2"/>
</dbReference>
<evidence type="ECO:0000256" key="1">
    <source>
        <dbReference type="ARBA" id="ARBA00001974"/>
    </source>
</evidence>
<dbReference type="OrthoDB" id="9802028at2"/>
<name>A0A073K1F0_9BACI</name>
<comment type="caution">
    <text evidence="9">The sequence shown here is derived from an EMBL/GenBank/DDBJ whole genome shotgun (WGS) entry which is preliminary data.</text>
</comment>
<comment type="cofactor">
    <cofactor evidence="1">
        <name>FAD</name>
        <dbReference type="ChEBI" id="CHEBI:57692"/>
    </cofactor>
</comment>
<dbReference type="PRINTS" id="PR00368">
    <property type="entry name" value="FADPNR"/>
</dbReference>
<keyword evidence="5" id="KW-0560">Oxidoreductase</keyword>
<keyword evidence="10" id="KW-1185">Reference proteome</keyword>
<evidence type="ECO:0000259" key="8">
    <source>
        <dbReference type="Pfam" id="PF07992"/>
    </source>
</evidence>
<dbReference type="eggNOG" id="COG0446">
    <property type="taxonomic scope" value="Bacteria"/>
</dbReference>
<dbReference type="SUPFAM" id="SSF51905">
    <property type="entry name" value="FAD/NAD(P)-binding domain"/>
    <property type="match status" value="1"/>
</dbReference>
<organism evidence="9 10">
    <name type="scientific">Bacillus manliponensis</name>
    <dbReference type="NCBI Taxonomy" id="574376"/>
    <lineage>
        <taxon>Bacteria</taxon>
        <taxon>Bacillati</taxon>
        <taxon>Bacillota</taxon>
        <taxon>Bacilli</taxon>
        <taxon>Bacillales</taxon>
        <taxon>Bacillaceae</taxon>
        <taxon>Bacillus</taxon>
        <taxon>Bacillus cereus group</taxon>
    </lineage>
</organism>
<evidence type="ECO:0000313" key="10">
    <source>
        <dbReference type="Proteomes" id="UP000027822"/>
    </source>
</evidence>
<dbReference type="Pfam" id="PF02852">
    <property type="entry name" value="Pyr_redox_dim"/>
    <property type="match status" value="1"/>
</dbReference>
<protein>
    <submittedName>
        <fullName evidence="9">NADH dehydrogenase</fullName>
    </submittedName>
</protein>
<dbReference type="Pfam" id="PF07992">
    <property type="entry name" value="Pyr_redox_2"/>
    <property type="match status" value="1"/>
</dbReference>
<evidence type="ECO:0000256" key="6">
    <source>
        <dbReference type="ARBA" id="ARBA00023284"/>
    </source>
</evidence>
<dbReference type="PANTHER" id="PTHR43429">
    <property type="entry name" value="PYRIDINE NUCLEOTIDE-DISULFIDE OXIDOREDUCTASE DOMAIN-CONTAINING"/>
    <property type="match status" value="1"/>
</dbReference>
<dbReference type="InterPro" id="IPR050260">
    <property type="entry name" value="FAD-bd_OxRdtase"/>
</dbReference>
<dbReference type="SUPFAM" id="SSF55424">
    <property type="entry name" value="FAD/NAD-linked reductases, dimerisation (C-terminal) domain"/>
    <property type="match status" value="1"/>
</dbReference>
<dbReference type="InterPro" id="IPR004099">
    <property type="entry name" value="Pyr_nucl-diS_OxRdtase_dimer"/>
</dbReference>
<dbReference type="InterPro" id="IPR023753">
    <property type="entry name" value="FAD/NAD-binding_dom"/>
</dbReference>
<evidence type="ECO:0000256" key="2">
    <source>
        <dbReference type="ARBA" id="ARBA00009130"/>
    </source>
</evidence>